<dbReference type="SMART" id="SM00612">
    <property type="entry name" value="Kelch"/>
    <property type="match status" value="2"/>
</dbReference>
<feature type="domain" description="BTB" evidence="3">
    <location>
        <begin position="348"/>
        <end position="415"/>
    </location>
</feature>
<dbReference type="InterPro" id="IPR000210">
    <property type="entry name" value="BTB/POZ_dom"/>
</dbReference>
<dbReference type="OrthoDB" id="19771at2759"/>
<dbReference type="SUPFAM" id="SSF54695">
    <property type="entry name" value="POZ domain"/>
    <property type="match status" value="1"/>
</dbReference>
<keyword evidence="5" id="KW-1185">Reference proteome</keyword>
<dbReference type="EMBL" id="LODT01000051">
    <property type="protein sequence ID" value="KYQ88433.1"/>
    <property type="molecule type" value="Genomic_DNA"/>
</dbReference>
<evidence type="ECO:0000256" key="2">
    <source>
        <dbReference type="ARBA" id="ARBA00022737"/>
    </source>
</evidence>
<dbReference type="PANTHER" id="PTHR46093">
    <property type="entry name" value="ACYL-COA-BINDING DOMAIN-CONTAINING PROTEIN 5"/>
    <property type="match status" value="1"/>
</dbReference>
<name>A0A151Z394_TIELA</name>
<evidence type="ECO:0000259" key="3">
    <source>
        <dbReference type="PROSITE" id="PS50097"/>
    </source>
</evidence>
<protein>
    <recommendedName>
        <fullName evidence="3">BTB domain-containing protein</fullName>
    </recommendedName>
</protein>
<comment type="caution">
    <text evidence="4">The sequence shown here is derived from an EMBL/GenBank/DDBJ whole genome shotgun (WGS) entry which is preliminary data.</text>
</comment>
<evidence type="ECO:0000313" key="4">
    <source>
        <dbReference type="EMBL" id="KYQ88433.1"/>
    </source>
</evidence>
<dbReference type="Gene3D" id="2.120.10.80">
    <property type="entry name" value="Kelch-type beta propeller"/>
    <property type="match status" value="2"/>
</dbReference>
<dbReference type="SMART" id="SM00225">
    <property type="entry name" value="BTB"/>
    <property type="match status" value="1"/>
</dbReference>
<dbReference type="PANTHER" id="PTHR46093:SF18">
    <property type="entry name" value="FIBRONECTIN TYPE-III DOMAIN-CONTAINING PROTEIN"/>
    <property type="match status" value="1"/>
</dbReference>
<dbReference type="PROSITE" id="PS50097">
    <property type="entry name" value="BTB"/>
    <property type="match status" value="1"/>
</dbReference>
<dbReference type="OMA" id="PHFRCSS"/>
<sequence length="488" mass="56399">MDIEDTIDSCDFLLNWKNVKVDGNVPQSRHAHSMVAYKDSFWIFGGYGVSIGGQRGVHLGDFYRFHIPSKHWERVHLPVSNAKILTSRHSHSMVQYGGSFWIFGGIGPNDIHNNPLIYNDVIEYRVSDGEVMVHKNGSYIPSPRWGHTACVYNDQMLIFGGMNDFSFFSSVISFSFKTKEWCQLEVVDTLINPVPHGRQYHSAAIVNDKMYVFGGYDGVLCRSDMFALDLKTLVWRGITGPHMSRRCAPTQTLNNNIYIFGGRNKRMHDALYEFNTETLVWREILAGNRPSKRQSSSSIIYQDCLYVFGGQSEHNENNIFSISLSKQKSQQKIEKKFFCSMLNNQQFSDLKFQVEGKLIYAHKCILVSRNEKFRAMIMSGMEESRKDTIEIHDHSYPVFMALLTWIYTGQLYFQNVNILQLISISDQYMITEIKQKCSKALIKYLSFDQHGCKKNNIDQFKTIADSYDLKELKEHIEAFWDIDTPIKK</sequence>
<dbReference type="Pfam" id="PF24681">
    <property type="entry name" value="Kelch_KLHDC2_KLHL20_DRC7"/>
    <property type="match status" value="1"/>
</dbReference>
<dbReference type="AlphaFoldDB" id="A0A151Z394"/>
<reference evidence="4 5" key="1">
    <citation type="submission" date="2015-12" db="EMBL/GenBank/DDBJ databases">
        <title>Dictyostelia acquired genes for synthesis and detection of signals that induce cell-type specialization by lateral gene transfer from prokaryotes.</title>
        <authorList>
            <person name="Gloeckner G."/>
            <person name="Schaap P."/>
        </authorList>
    </citation>
    <scope>NUCLEOTIDE SEQUENCE [LARGE SCALE GENOMIC DNA]</scope>
    <source>
        <strain evidence="4 5">TK</strain>
    </source>
</reference>
<dbReference type="SUPFAM" id="SSF117281">
    <property type="entry name" value="Kelch motif"/>
    <property type="match status" value="2"/>
</dbReference>
<dbReference type="InterPro" id="IPR011333">
    <property type="entry name" value="SKP1/BTB/POZ_sf"/>
</dbReference>
<dbReference type="Pfam" id="PF00651">
    <property type="entry name" value="BTB"/>
    <property type="match status" value="1"/>
</dbReference>
<dbReference type="Proteomes" id="UP000076078">
    <property type="component" value="Unassembled WGS sequence"/>
</dbReference>
<evidence type="ECO:0000313" key="5">
    <source>
        <dbReference type="Proteomes" id="UP000076078"/>
    </source>
</evidence>
<dbReference type="STRING" id="361077.A0A151Z394"/>
<accession>A0A151Z394</accession>
<proteinExistence type="predicted"/>
<dbReference type="InterPro" id="IPR015915">
    <property type="entry name" value="Kelch-typ_b-propeller"/>
</dbReference>
<gene>
    <name evidence="4" type="ORF">DLAC_11137</name>
</gene>
<organism evidence="4 5">
    <name type="scientific">Tieghemostelium lacteum</name>
    <name type="common">Slime mold</name>
    <name type="synonym">Dictyostelium lacteum</name>
    <dbReference type="NCBI Taxonomy" id="361077"/>
    <lineage>
        <taxon>Eukaryota</taxon>
        <taxon>Amoebozoa</taxon>
        <taxon>Evosea</taxon>
        <taxon>Eumycetozoa</taxon>
        <taxon>Dictyostelia</taxon>
        <taxon>Dictyosteliales</taxon>
        <taxon>Raperosteliaceae</taxon>
        <taxon>Tieghemostelium</taxon>
    </lineage>
</organism>
<dbReference type="InterPro" id="IPR006652">
    <property type="entry name" value="Kelch_1"/>
</dbReference>
<keyword evidence="2" id="KW-0677">Repeat</keyword>
<dbReference type="InParanoid" id="A0A151Z394"/>
<dbReference type="Gene3D" id="3.30.710.10">
    <property type="entry name" value="Potassium Channel Kv1.1, Chain A"/>
    <property type="match status" value="1"/>
</dbReference>
<keyword evidence="1" id="KW-0880">Kelch repeat</keyword>
<evidence type="ECO:0000256" key="1">
    <source>
        <dbReference type="ARBA" id="ARBA00022441"/>
    </source>
</evidence>